<name>A0ABR0JWH0_9EURO</name>
<dbReference type="SUPFAM" id="SSF56752">
    <property type="entry name" value="D-aminoacid aminotransferase-like PLP-dependent enzymes"/>
    <property type="match status" value="1"/>
</dbReference>
<proteinExistence type="predicted"/>
<gene>
    <name evidence="1" type="primary">ABZ2</name>
    <name evidence="1" type="ORF">LTR24_009737</name>
</gene>
<sequence>MTNMHRTKLIASVARDPDFRIQTALLWIRYNNPSLRRATTRPFSSEHEPQLPEIVLSDAIQGRSSADSKVDLRDDKPDLGLLLLHRDRLAAAAEALGWGTLDCLKHDDAALSILKQAVEKYMADLPPLPTSTLESRKVRVLIARTGKITVDSTIISLCQRVSRTSLLIKPFMPGSFDEPRDTDNPPCKVLLDTQPTRPSTLTTHKTLHRCMYTAARERVQLQPTTPPTAQEVLLYNPYNEIIETSACTIYFNRGGKWVTPAAICGPNLGVTRRLAIEKGLCRQGTVEKRELKDGETVWLSNAVRGFFRGVLVGDDGREGGVVELDTRLGCV</sequence>
<dbReference type="EC" id="4.1.3.38" evidence="1"/>
<dbReference type="InterPro" id="IPR001544">
    <property type="entry name" value="Aminotrans_IV"/>
</dbReference>
<evidence type="ECO:0000313" key="1">
    <source>
        <dbReference type="EMBL" id="KAK5075948.1"/>
    </source>
</evidence>
<dbReference type="InterPro" id="IPR036038">
    <property type="entry name" value="Aminotransferase-like"/>
</dbReference>
<evidence type="ECO:0000313" key="2">
    <source>
        <dbReference type="Proteomes" id="UP001345013"/>
    </source>
</evidence>
<dbReference type="EMBL" id="JAVRRG010000232">
    <property type="protein sequence ID" value="KAK5075948.1"/>
    <property type="molecule type" value="Genomic_DNA"/>
</dbReference>
<dbReference type="Proteomes" id="UP001345013">
    <property type="component" value="Unassembled WGS sequence"/>
</dbReference>
<accession>A0ABR0JWH0</accession>
<comment type="caution">
    <text evidence="1">The sequence shown here is derived from an EMBL/GenBank/DDBJ whole genome shotgun (WGS) entry which is preliminary data.</text>
</comment>
<dbReference type="GO" id="GO:0008696">
    <property type="term" value="F:4-amino-4-deoxychorismate lyase activity"/>
    <property type="evidence" value="ECO:0007669"/>
    <property type="project" value="UniProtKB-EC"/>
</dbReference>
<protein>
    <submittedName>
        <fullName evidence="1">Aminodeoxychorismate lyase</fullName>
        <ecNumber evidence="1">4.1.3.38</ecNumber>
    </submittedName>
</protein>
<dbReference type="Pfam" id="PF01063">
    <property type="entry name" value="Aminotran_4"/>
    <property type="match status" value="1"/>
</dbReference>
<organism evidence="1 2">
    <name type="scientific">Lithohypha guttulata</name>
    <dbReference type="NCBI Taxonomy" id="1690604"/>
    <lineage>
        <taxon>Eukaryota</taxon>
        <taxon>Fungi</taxon>
        <taxon>Dikarya</taxon>
        <taxon>Ascomycota</taxon>
        <taxon>Pezizomycotina</taxon>
        <taxon>Eurotiomycetes</taxon>
        <taxon>Chaetothyriomycetidae</taxon>
        <taxon>Chaetothyriales</taxon>
        <taxon>Trichomeriaceae</taxon>
        <taxon>Lithohypha</taxon>
    </lineage>
</organism>
<keyword evidence="2" id="KW-1185">Reference proteome</keyword>
<dbReference type="Gene3D" id="3.20.10.10">
    <property type="entry name" value="D-amino Acid Aminotransferase, subunit A, domain 2"/>
    <property type="match status" value="1"/>
</dbReference>
<keyword evidence="1" id="KW-0456">Lyase</keyword>
<reference evidence="1 2" key="1">
    <citation type="submission" date="2023-08" db="EMBL/GenBank/DDBJ databases">
        <title>Black Yeasts Isolated from many extreme environments.</title>
        <authorList>
            <person name="Coleine C."/>
            <person name="Stajich J.E."/>
            <person name="Selbmann L."/>
        </authorList>
    </citation>
    <scope>NUCLEOTIDE SEQUENCE [LARGE SCALE GENOMIC DNA]</scope>
    <source>
        <strain evidence="1 2">CCFEE 5885</strain>
    </source>
</reference>
<dbReference type="InterPro" id="IPR043132">
    <property type="entry name" value="BCAT-like_C"/>
</dbReference>